<evidence type="ECO:0000313" key="7">
    <source>
        <dbReference type="Proteomes" id="UP000827986"/>
    </source>
</evidence>
<dbReference type="Pfam" id="PF00059">
    <property type="entry name" value="Lectin_C"/>
    <property type="match status" value="1"/>
</dbReference>
<comment type="subcellular location">
    <subcellularLocation>
        <location evidence="1">Cell membrane</location>
        <topology evidence="1">Single-pass type II membrane protein</topology>
    </subcellularLocation>
</comment>
<keyword evidence="4" id="KW-0812">Transmembrane</keyword>
<evidence type="ECO:0000256" key="2">
    <source>
        <dbReference type="ARBA" id="ARBA00022734"/>
    </source>
</evidence>
<accession>A0A9D4B7P0</accession>
<dbReference type="SUPFAM" id="SSF56436">
    <property type="entry name" value="C-type lectin-like"/>
    <property type="match status" value="1"/>
</dbReference>
<reference evidence="6" key="1">
    <citation type="submission" date="2021-09" db="EMBL/GenBank/DDBJ databases">
        <title>The genome of Mauremys mutica provides insights into the evolution of semi-aquatic lifestyle.</title>
        <authorList>
            <person name="Gong S."/>
            <person name="Gao Y."/>
        </authorList>
    </citation>
    <scope>NUCLEOTIDE SEQUENCE</scope>
    <source>
        <strain evidence="6">MM-2020</strain>
        <tissue evidence="6">Muscle</tissue>
    </source>
</reference>
<keyword evidence="4" id="KW-0472">Membrane</keyword>
<keyword evidence="7" id="KW-1185">Reference proteome</keyword>
<dbReference type="PROSITE" id="PS50041">
    <property type="entry name" value="C_TYPE_LECTIN_2"/>
    <property type="match status" value="1"/>
</dbReference>
<dbReference type="CDD" id="cd03593">
    <property type="entry name" value="CLECT_NK_receptors_like"/>
    <property type="match status" value="1"/>
</dbReference>
<gene>
    <name evidence="6" type="ORF">KIL84_004701</name>
</gene>
<feature type="region of interest" description="Disordered" evidence="3">
    <location>
        <begin position="28"/>
        <end position="47"/>
    </location>
</feature>
<dbReference type="SMART" id="SM00034">
    <property type="entry name" value="CLECT"/>
    <property type="match status" value="1"/>
</dbReference>
<evidence type="ECO:0000256" key="4">
    <source>
        <dbReference type="SAM" id="Phobius"/>
    </source>
</evidence>
<dbReference type="InterPro" id="IPR001304">
    <property type="entry name" value="C-type_lectin-like"/>
</dbReference>
<sequence length="214" mass="24503">MPCQPILIAARRYRKAMCSTCYMGQSENGGETAKALTNPPGSQTKNRPDESHFWICRILWKYRLVQFIVFLIIAIIVLAVVSRRPCPNHAATTCPVDWIGSQGRTYPWKCYYFSQVDGDWNSSQRNCSLLGASLATVDTWEEKEFMLHYKGRSETWIGLTREQEDKPWKWVNGTPFKDQFPIRGGGECAYLNDDKGISSSRCSTGRRWVCSRPD</sequence>
<protein>
    <recommendedName>
        <fullName evidence="5">C-type lectin domain-containing protein</fullName>
    </recommendedName>
</protein>
<dbReference type="PANTHER" id="PTHR45710">
    <property type="entry name" value="C-TYPE LECTIN DOMAIN-CONTAINING PROTEIN 180"/>
    <property type="match status" value="1"/>
</dbReference>
<dbReference type="InterPro" id="IPR016187">
    <property type="entry name" value="CTDL_fold"/>
</dbReference>
<dbReference type="InterPro" id="IPR016186">
    <property type="entry name" value="C-type_lectin-like/link_sf"/>
</dbReference>
<evidence type="ECO:0000256" key="3">
    <source>
        <dbReference type="SAM" id="MobiDB-lite"/>
    </source>
</evidence>
<dbReference type="EMBL" id="JAHDVG010000466">
    <property type="protein sequence ID" value="KAH1183209.1"/>
    <property type="molecule type" value="Genomic_DNA"/>
</dbReference>
<evidence type="ECO:0000256" key="1">
    <source>
        <dbReference type="ARBA" id="ARBA00004401"/>
    </source>
</evidence>
<comment type="caution">
    <text evidence="6">The sequence shown here is derived from an EMBL/GenBank/DDBJ whole genome shotgun (WGS) entry which is preliminary data.</text>
</comment>
<evidence type="ECO:0000259" key="5">
    <source>
        <dbReference type="PROSITE" id="PS50041"/>
    </source>
</evidence>
<feature type="domain" description="C-type lectin" evidence="5">
    <location>
        <begin position="106"/>
        <end position="211"/>
    </location>
</feature>
<keyword evidence="2" id="KW-0430">Lectin</keyword>
<feature type="transmembrane region" description="Helical" evidence="4">
    <location>
        <begin position="64"/>
        <end position="82"/>
    </location>
</feature>
<evidence type="ECO:0000313" key="6">
    <source>
        <dbReference type="EMBL" id="KAH1183209.1"/>
    </source>
</evidence>
<dbReference type="PANTHER" id="PTHR45710:SF35">
    <property type="entry name" value="C-TYPE LECTIN DOMAIN FAMILY 2 MEMBER D"/>
    <property type="match status" value="1"/>
</dbReference>
<name>A0A9D4B7P0_9SAUR</name>
<dbReference type="GO" id="GO:0030246">
    <property type="term" value="F:carbohydrate binding"/>
    <property type="evidence" value="ECO:0007669"/>
    <property type="project" value="UniProtKB-KW"/>
</dbReference>
<dbReference type="InterPro" id="IPR033992">
    <property type="entry name" value="NKR-like_CTLD"/>
</dbReference>
<keyword evidence="4" id="KW-1133">Transmembrane helix</keyword>
<organism evidence="6 7">
    <name type="scientific">Mauremys mutica</name>
    <name type="common">yellowpond turtle</name>
    <dbReference type="NCBI Taxonomy" id="74926"/>
    <lineage>
        <taxon>Eukaryota</taxon>
        <taxon>Metazoa</taxon>
        <taxon>Chordata</taxon>
        <taxon>Craniata</taxon>
        <taxon>Vertebrata</taxon>
        <taxon>Euteleostomi</taxon>
        <taxon>Archelosauria</taxon>
        <taxon>Testudinata</taxon>
        <taxon>Testudines</taxon>
        <taxon>Cryptodira</taxon>
        <taxon>Durocryptodira</taxon>
        <taxon>Testudinoidea</taxon>
        <taxon>Geoemydidae</taxon>
        <taxon>Geoemydinae</taxon>
        <taxon>Mauremys</taxon>
    </lineage>
</organism>
<proteinExistence type="predicted"/>
<dbReference type="GO" id="GO:0005886">
    <property type="term" value="C:plasma membrane"/>
    <property type="evidence" value="ECO:0007669"/>
    <property type="project" value="UniProtKB-SubCell"/>
</dbReference>
<dbReference type="Gene3D" id="3.10.100.10">
    <property type="entry name" value="Mannose-Binding Protein A, subunit A"/>
    <property type="match status" value="1"/>
</dbReference>
<dbReference type="InterPro" id="IPR050828">
    <property type="entry name" value="C-type_lectin/matrix_domain"/>
</dbReference>
<dbReference type="Proteomes" id="UP000827986">
    <property type="component" value="Unassembled WGS sequence"/>
</dbReference>
<dbReference type="AlphaFoldDB" id="A0A9D4B7P0"/>